<dbReference type="AlphaFoldDB" id="A0AB72Z9Z0"/>
<dbReference type="Proteomes" id="UP000003597">
    <property type="component" value="Unassembled WGS sequence"/>
</dbReference>
<keyword evidence="2" id="KW-1185">Reference proteome</keyword>
<protein>
    <submittedName>
        <fullName evidence="1">Uncharacterized protein</fullName>
    </submittedName>
</protein>
<evidence type="ECO:0000313" key="1">
    <source>
        <dbReference type="EMBL" id="EHN61739.1"/>
    </source>
</evidence>
<organism evidence="1 2">
    <name type="scientific">Listeria innocua ATCC 33091</name>
    <dbReference type="NCBI Taxonomy" id="1002366"/>
    <lineage>
        <taxon>Bacteria</taxon>
        <taxon>Bacillati</taxon>
        <taxon>Bacillota</taxon>
        <taxon>Bacilli</taxon>
        <taxon>Bacillales</taxon>
        <taxon>Listeriaceae</taxon>
        <taxon>Listeria</taxon>
    </lineage>
</organism>
<evidence type="ECO:0000313" key="2">
    <source>
        <dbReference type="Proteomes" id="UP000003597"/>
    </source>
</evidence>
<reference evidence="1 2" key="1">
    <citation type="submission" date="2011-08" db="EMBL/GenBank/DDBJ databases">
        <authorList>
            <person name="Weinstock G."/>
            <person name="Sodergren E."/>
            <person name="Clifton S."/>
            <person name="Fulton L."/>
            <person name="Fulton B."/>
            <person name="Courtney L."/>
            <person name="Fronick C."/>
            <person name="Harrison M."/>
            <person name="Strong C."/>
            <person name="Farmer C."/>
            <person name="Delahaunty K."/>
            <person name="Markovic C."/>
            <person name="Hall O."/>
            <person name="Minx P."/>
            <person name="Tomlinson C."/>
            <person name="Mitreva M."/>
            <person name="Hou S."/>
            <person name="Chen J."/>
            <person name="Wollam A."/>
            <person name="Pepin K.H."/>
            <person name="Johnson M."/>
            <person name="Bhonagiri V."/>
            <person name="Zhang X."/>
            <person name="Suruliraj S."/>
            <person name="Warren W."/>
            <person name="Chinwalla A."/>
            <person name="Mardis E.R."/>
            <person name="Wilson R.K."/>
        </authorList>
    </citation>
    <scope>NUCLEOTIDE SEQUENCE [LARGE SCALE GENOMIC DNA]</scope>
    <source>
        <strain evidence="1 2">ATCC 33091</strain>
    </source>
</reference>
<comment type="caution">
    <text evidence="1">The sequence shown here is derived from an EMBL/GenBank/DDBJ whole genome shotgun (WGS) entry which is preliminary data.</text>
</comment>
<sequence length="51" mass="6155">MIIYTKKFLRNPKLNGSVNKKMDITKFKENDIPFSWNELKLGRFGFLDRDF</sequence>
<dbReference type="EMBL" id="AGCN01000026">
    <property type="protein sequence ID" value="EHN61739.1"/>
    <property type="molecule type" value="Genomic_DNA"/>
</dbReference>
<proteinExistence type="predicted"/>
<gene>
    <name evidence="1" type="ORF">HMPREF0557_01153</name>
</gene>
<accession>A0AB72Z9Z0</accession>
<name>A0AB72Z9Z0_LISIO</name>